<name>E6SQ97_BACT6</name>
<dbReference type="InterPro" id="IPR035093">
    <property type="entry name" value="RelE/ParE_toxin_dom_sf"/>
</dbReference>
<keyword evidence="3" id="KW-1185">Reference proteome</keyword>
<dbReference type="AlphaFoldDB" id="E6SQ97"/>
<keyword evidence="1" id="KW-1277">Toxin-antitoxin system</keyword>
<evidence type="ECO:0000313" key="2">
    <source>
        <dbReference type="EMBL" id="ADV43956.1"/>
    </source>
</evidence>
<dbReference type="STRING" id="693979.Bache_1979"/>
<protein>
    <submittedName>
        <fullName evidence="2">Plasmid stabilization system</fullName>
    </submittedName>
</protein>
<dbReference type="OrthoDB" id="1098070at2"/>
<dbReference type="EMBL" id="CP002352">
    <property type="protein sequence ID" value="ADV43956.1"/>
    <property type="molecule type" value="Genomic_DNA"/>
</dbReference>
<dbReference type="HOGENOM" id="CLU_147162_8_3_10"/>
<dbReference type="RefSeq" id="WP_013547549.1">
    <property type="nucleotide sequence ID" value="NC_014933.1"/>
</dbReference>
<gene>
    <name evidence="2" type="ordered locus">Bache_1979</name>
</gene>
<dbReference type="KEGG" id="bhl:Bache_1979"/>
<proteinExistence type="predicted"/>
<sequence length="106" mass="12388">MEVVWSDLALESFSDILQYVQGFFGKKTADDIAVKMISFIESLGCSPRLGRELSHLSQYGEIRCVFYKQNHIYYQVVEDRIEVIMIWDGRQDPHRLQNLLIGFLTK</sequence>
<reference key="1">
    <citation type="submission" date="2010-11" db="EMBL/GenBank/DDBJ databases">
        <title>The complete genome of Bacteroides helcogenes P 36-108.</title>
        <authorList>
            <consortium name="US DOE Joint Genome Institute (JGI-PGF)"/>
            <person name="Lucas S."/>
            <person name="Copeland A."/>
            <person name="Lapidus A."/>
            <person name="Bruce D."/>
            <person name="Goodwin L."/>
            <person name="Pitluck S."/>
            <person name="Kyrpides N."/>
            <person name="Mavromatis K."/>
            <person name="Ivanova N."/>
            <person name="Zeytun A."/>
            <person name="Brettin T."/>
            <person name="Detter J.C."/>
            <person name="Tapia R."/>
            <person name="Han C."/>
            <person name="Land M."/>
            <person name="Hauser L."/>
            <person name="Markowitz V."/>
            <person name="Cheng J.-F."/>
            <person name="Hugenholtz P."/>
            <person name="Woyke T."/>
            <person name="Wu D."/>
            <person name="Gronow S."/>
            <person name="Wellnitz S."/>
            <person name="Brambilla E."/>
            <person name="Klenk H.-P."/>
            <person name="Eisen J.A."/>
        </authorList>
    </citation>
    <scope>NUCLEOTIDE SEQUENCE</scope>
    <source>
        <strain>P 36-108</strain>
    </source>
</reference>
<accession>E6SQ97</accession>
<dbReference type="Proteomes" id="UP000008630">
    <property type="component" value="Chromosome"/>
</dbReference>
<evidence type="ECO:0000256" key="1">
    <source>
        <dbReference type="ARBA" id="ARBA00022649"/>
    </source>
</evidence>
<dbReference type="Gene3D" id="3.30.2310.20">
    <property type="entry name" value="RelE-like"/>
    <property type="match status" value="1"/>
</dbReference>
<dbReference type="InterPro" id="IPR007712">
    <property type="entry name" value="RelE/ParE_toxin"/>
</dbReference>
<evidence type="ECO:0000313" key="3">
    <source>
        <dbReference type="Proteomes" id="UP000008630"/>
    </source>
</evidence>
<organism evidence="2 3">
    <name type="scientific">Bacteroides helcogenes (strain ATCC 35417 / DSM 20613 / JCM 6297 / CCUG 15421 / P 36-108)</name>
    <dbReference type="NCBI Taxonomy" id="693979"/>
    <lineage>
        <taxon>Bacteria</taxon>
        <taxon>Pseudomonadati</taxon>
        <taxon>Bacteroidota</taxon>
        <taxon>Bacteroidia</taxon>
        <taxon>Bacteroidales</taxon>
        <taxon>Bacteroidaceae</taxon>
        <taxon>Bacteroides</taxon>
    </lineage>
</organism>
<dbReference type="eggNOG" id="ENOG5033MNQ">
    <property type="taxonomic scope" value="Bacteria"/>
</dbReference>
<dbReference type="Pfam" id="PF05016">
    <property type="entry name" value="ParE_toxin"/>
    <property type="match status" value="1"/>
</dbReference>
<reference evidence="2 3" key="2">
    <citation type="journal article" date="2011" name="Stand. Genomic Sci.">
        <title>Complete genome sequence of Bacteroides helcogenes type strain (P 36-108).</title>
        <authorList>
            <person name="Pati A."/>
            <person name="Gronow S."/>
            <person name="Zeytun A."/>
            <person name="Lapidus A."/>
            <person name="Nolan M."/>
            <person name="Hammon N."/>
            <person name="Deshpande S."/>
            <person name="Cheng J.F."/>
            <person name="Tapia R."/>
            <person name="Han C."/>
            <person name="Goodwin L."/>
            <person name="Pitluck S."/>
            <person name="Liolios K."/>
            <person name="Pagani I."/>
            <person name="Ivanova N."/>
            <person name="Mavromatis K."/>
            <person name="Chen A."/>
            <person name="Palaniappan K."/>
            <person name="Land M."/>
            <person name="Hauser L."/>
            <person name="Chang Y.J."/>
            <person name="Jeffries C.D."/>
            <person name="Detter J.C."/>
            <person name="Brambilla E."/>
            <person name="Rohde M."/>
            <person name="Goker M."/>
            <person name="Woyke T."/>
            <person name="Bristow J."/>
            <person name="Eisen J.A."/>
            <person name="Markowitz V."/>
            <person name="Hugenholtz P."/>
            <person name="Kyrpides N.C."/>
            <person name="Klenk H.P."/>
            <person name="Lucas S."/>
        </authorList>
    </citation>
    <scope>NUCLEOTIDE SEQUENCE [LARGE SCALE GENOMIC DNA]</scope>
    <source>
        <strain evidence="3">ATCC 35417 / DSM 20613 / JCM 6297 / CCUG 15421 / P 36-108</strain>
    </source>
</reference>